<proteinExistence type="predicted"/>
<sequence length="100" mass="10500">MTLYGHGKVVRVDPAAMQVTQEYTLPGGPKSGPYAVTVDGAGLVWANAFATDTIVRLNPQDGTMRPFTLPAKGVGVRKMIVDATGRLVVYGQPQRAAGGD</sequence>
<evidence type="ECO:0000313" key="1">
    <source>
        <dbReference type="EMBL" id="MBM3226505.1"/>
    </source>
</evidence>
<dbReference type="Gene3D" id="2.130.10.10">
    <property type="entry name" value="YVTN repeat-like/Quinoprotein amine dehydrogenase"/>
    <property type="match status" value="1"/>
</dbReference>
<dbReference type="Proteomes" id="UP000712673">
    <property type="component" value="Unassembled WGS sequence"/>
</dbReference>
<dbReference type="SUPFAM" id="SSF63829">
    <property type="entry name" value="Calcium-dependent phosphotriesterase"/>
    <property type="match status" value="1"/>
</dbReference>
<accession>A0A937W695</accession>
<dbReference type="AlphaFoldDB" id="A0A937W695"/>
<reference evidence="1" key="1">
    <citation type="submission" date="2019-03" db="EMBL/GenBank/DDBJ databases">
        <title>Lake Tanganyika Metagenome-Assembled Genomes (MAGs).</title>
        <authorList>
            <person name="Tran P."/>
        </authorList>
    </citation>
    <scope>NUCLEOTIDE SEQUENCE</scope>
    <source>
        <strain evidence="1">K_DeepCast_65m_m2_066</strain>
    </source>
</reference>
<comment type="caution">
    <text evidence="1">The sequence shown here is derived from an EMBL/GenBank/DDBJ whole genome shotgun (WGS) entry which is preliminary data.</text>
</comment>
<evidence type="ECO:0000313" key="2">
    <source>
        <dbReference type="Proteomes" id="UP000712673"/>
    </source>
</evidence>
<dbReference type="InterPro" id="IPR015943">
    <property type="entry name" value="WD40/YVTN_repeat-like_dom_sf"/>
</dbReference>
<protein>
    <submittedName>
        <fullName evidence="1">Uncharacterized protein</fullName>
    </submittedName>
</protein>
<organism evidence="1 2">
    <name type="scientific">Tectimicrobiota bacterium</name>
    <dbReference type="NCBI Taxonomy" id="2528274"/>
    <lineage>
        <taxon>Bacteria</taxon>
        <taxon>Pseudomonadati</taxon>
        <taxon>Nitrospinota/Tectimicrobiota group</taxon>
        <taxon>Candidatus Tectimicrobiota</taxon>
    </lineage>
</organism>
<name>A0A937W695_UNCTE</name>
<dbReference type="EMBL" id="VGLS01000934">
    <property type="protein sequence ID" value="MBM3226505.1"/>
    <property type="molecule type" value="Genomic_DNA"/>
</dbReference>
<gene>
    <name evidence="1" type="ORF">FJZ47_22295</name>
</gene>